<evidence type="ECO:0000256" key="2">
    <source>
        <dbReference type="SAM" id="Coils"/>
    </source>
</evidence>
<keyword evidence="1" id="KW-0560">Oxidoreductase</keyword>
<dbReference type="PROSITE" id="PS00070">
    <property type="entry name" value="ALDEHYDE_DEHYDR_CYS"/>
    <property type="match status" value="1"/>
</dbReference>
<dbReference type="InterPro" id="IPR016163">
    <property type="entry name" value="Ald_DH_C"/>
</dbReference>
<dbReference type="PANTHER" id="PTHR43217:SF1">
    <property type="entry name" value="SUCCINATE SEMIALDEHYDE DEHYDROGENASE [NAD(P)+] SAD"/>
    <property type="match status" value="1"/>
</dbReference>
<dbReference type="InterPro" id="IPR015590">
    <property type="entry name" value="Aldehyde_DH_dom"/>
</dbReference>
<protein>
    <submittedName>
        <fullName evidence="4">Aldehyde dehydrogenase</fullName>
    </submittedName>
</protein>
<feature type="coiled-coil region" evidence="2">
    <location>
        <begin position="42"/>
        <end position="72"/>
    </location>
</feature>
<gene>
    <name evidence="4" type="ORF">C2134_09605</name>
</gene>
<evidence type="ECO:0000259" key="3">
    <source>
        <dbReference type="Pfam" id="PF00171"/>
    </source>
</evidence>
<dbReference type="InterPro" id="IPR047110">
    <property type="entry name" value="GABD/Sad-like"/>
</dbReference>
<dbReference type="InterPro" id="IPR016161">
    <property type="entry name" value="Ald_DH/histidinol_DH"/>
</dbReference>
<dbReference type="GO" id="GO:0004777">
    <property type="term" value="F:succinate-semialdehyde dehydrogenase (NAD+) activity"/>
    <property type="evidence" value="ECO:0007669"/>
    <property type="project" value="TreeGrafter"/>
</dbReference>
<evidence type="ECO:0000313" key="5">
    <source>
        <dbReference type="Proteomes" id="UP000236416"/>
    </source>
</evidence>
<sequence>MTAFTSCNPATGEVCYTRPTWHADELDLALKQLSAAQDSWAALTVEQRAAQLLRLAEQLAQQRDALADLITQEVGKRTGECLAEIDKSVQLIRYYAALAPELLQSLQIPTQASRSGVAFEPLGLVLAVMPWNYPIWQVLRFAVPALMSGNACLVKPAPSVPQCSQFLLDCIRQSGLAVMDMAWIDTELVEDAIRRCDAVAFTGSTHTGRIIASLAGKHLKKTVLELGGSNPFIVLADADIEAAARDAANSRFRDAGQSCNAAKRMIVVPEVADAFVETFCAEAAKLHAGDPRDPATTLSPLTRADLREALHAQVLDACHNGAKLRLGGQMPQTPGFFYPATVLDRVTTACRVYHEEVFGPVASILRASDEADAIRLANDTPFGLGASIYSADNERAWALARQIEAGSVFINRHTSSDLRLPFGGVKASGYGRELSEFGLYEFVNVKTYWQK</sequence>
<name>A0A2K4MP99_9NEIS</name>
<dbReference type="SUPFAM" id="SSF53720">
    <property type="entry name" value="ALDH-like"/>
    <property type="match status" value="1"/>
</dbReference>
<organism evidence="4 5">
    <name type="scientific">Chromobacterium sinusclupearum</name>
    <dbReference type="NCBI Taxonomy" id="2077146"/>
    <lineage>
        <taxon>Bacteria</taxon>
        <taxon>Pseudomonadati</taxon>
        <taxon>Pseudomonadota</taxon>
        <taxon>Betaproteobacteria</taxon>
        <taxon>Neisseriales</taxon>
        <taxon>Chromobacteriaceae</taxon>
        <taxon>Chromobacterium</taxon>
    </lineage>
</organism>
<dbReference type="Gene3D" id="3.40.309.10">
    <property type="entry name" value="Aldehyde Dehydrogenase, Chain A, domain 2"/>
    <property type="match status" value="1"/>
</dbReference>
<comment type="caution">
    <text evidence="4">The sequence shown here is derived from an EMBL/GenBank/DDBJ whole genome shotgun (WGS) entry which is preliminary data.</text>
</comment>
<accession>A0A2K4MP99</accession>
<keyword evidence="5" id="KW-1185">Reference proteome</keyword>
<dbReference type="RefSeq" id="WP_103319573.1">
    <property type="nucleotide sequence ID" value="NZ_PPTF01000033.1"/>
</dbReference>
<proteinExistence type="predicted"/>
<dbReference type="InterPro" id="IPR016162">
    <property type="entry name" value="Ald_DH_N"/>
</dbReference>
<dbReference type="FunFam" id="3.40.309.10:FF:000010">
    <property type="entry name" value="Gamma-aminobutyraldehyde dehydrogenase"/>
    <property type="match status" value="1"/>
</dbReference>
<dbReference type="Gene3D" id="3.40.605.10">
    <property type="entry name" value="Aldehyde Dehydrogenase, Chain A, domain 1"/>
    <property type="match status" value="1"/>
</dbReference>
<dbReference type="Proteomes" id="UP000236416">
    <property type="component" value="Unassembled WGS sequence"/>
</dbReference>
<evidence type="ECO:0000313" key="4">
    <source>
        <dbReference type="EMBL" id="POA98829.1"/>
    </source>
</evidence>
<evidence type="ECO:0000256" key="1">
    <source>
        <dbReference type="ARBA" id="ARBA00023002"/>
    </source>
</evidence>
<dbReference type="PANTHER" id="PTHR43217">
    <property type="entry name" value="SUCCINATE SEMIALDEHYDE DEHYDROGENASE [NAD(P)+] SAD"/>
    <property type="match status" value="1"/>
</dbReference>
<dbReference type="EMBL" id="PPTF01000033">
    <property type="protein sequence ID" value="POA98829.1"/>
    <property type="molecule type" value="Genomic_DNA"/>
</dbReference>
<dbReference type="Pfam" id="PF00171">
    <property type="entry name" value="Aldedh"/>
    <property type="match status" value="1"/>
</dbReference>
<reference evidence="4 5" key="1">
    <citation type="submission" date="2018-01" db="EMBL/GenBank/DDBJ databases">
        <title>Genomic Sequence of Chromobacterium MWU13-2610 from wild cranberry bogs within the Cape Cod National Seashore.</title>
        <authorList>
            <person name="O'Hara-Hanley K."/>
            <person name="Soby S."/>
            <person name="Harrison A."/>
        </authorList>
    </citation>
    <scope>NUCLEOTIDE SEQUENCE [LARGE SCALE GENOMIC DNA]</scope>
    <source>
        <strain evidence="4 5">MWU13-2610</strain>
    </source>
</reference>
<dbReference type="InterPro" id="IPR016160">
    <property type="entry name" value="Ald_DH_CS_CYS"/>
</dbReference>
<keyword evidence="2" id="KW-0175">Coiled coil</keyword>
<dbReference type="AlphaFoldDB" id="A0A2K4MP99"/>
<feature type="domain" description="Aldehyde dehydrogenase" evidence="3">
    <location>
        <begin position="4"/>
        <end position="447"/>
    </location>
</feature>